<comment type="caution">
    <text evidence="1">The sequence shown here is derived from an EMBL/GenBank/DDBJ whole genome shotgun (WGS) entry which is preliminary data.</text>
</comment>
<evidence type="ECO:0000313" key="2">
    <source>
        <dbReference type="Proteomes" id="UP000239731"/>
    </source>
</evidence>
<dbReference type="EMBL" id="PVUH01000013">
    <property type="protein sequence ID" value="PRW89930.1"/>
    <property type="molecule type" value="Genomic_DNA"/>
</dbReference>
<protein>
    <submittedName>
        <fullName evidence="1">Uncharacterized protein</fullName>
    </submittedName>
</protein>
<gene>
    <name evidence="1" type="ORF">C7A10_19510</name>
</gene>
<sequence length="198" mass="21229">MTIITDFPLTQTVEVISEAHFEKFDDAALLLMCFEVAADAVEAVSEGEGITERDCSHVGLMEVCMALAVMFRRRTGHEVQQVSADHLDHQRKCLMEGLEDKSLPIPIRPPALSPLPAAAFAALSTADLAQVGFNYISRSHEHIKGNCPKLIELDLARAHSLDAMGALVVLIERLSGGVASIASGETPIANAPGSETLQ</sequence>
<name>A0A2T0I3N4_PSEFL</name>
<dbReference type="RefSeq" id="WP_106118270.1">
    <property type="nucleotide sequence ID" value="NZ_PVUH01000013.1"/>
</dbReference>
<dbReference type="Proteomes" id="UP000239731">
    <property type="component" value="Unassembled WGS sequence"/>
</dbReference>
<evidence type="ECO:0000313" key="1">
    <source>
        <dbReference type="EMBL" id="PRW89930.1"/>
    </source>
</evidence>
<accession>A0A2T0I3N4</accession>
<reference evidence="1 2" key="1">
    <citation type="submission" date="2018-03" db="EMBL/GenBank/DDBJ databases">
        <title>Blue discolouration in mozzarella cheese caused by Pseudomonas fluorescens.</title>
        <authorList>
            <person name="Chiesa F."/>
            <person name="Dalmasso A."/>
            <person name="Lomonaco S."/>
        </authorList>
    </citation>
    <scope>NUCLEOTIDE SEQUENCE [LARGE SCALE GENOMIC DNA]</scope>
    <source>
        <strain evidence="1 2">11293</strain>
    </source>
</reference>
<organism evidence="1 2">
    <name type="scientific">Pseudomonas fluorescens</name>
    <dbReference type="NCBI Taxonomy" id="294"/>
    <lineage>
        <taxon>Bacteria</taxon>
        <taxon>Pseudomonadati</taxon>
        <taxon>Pseudomonadota</taxon>
        <taxon>Gammaproteobacteria</taxon>
        <taxon>Pseudomonadales</taxon>
        <taxon>Pseudomonadaceae</taxon>
        <taxon>Pseudomonas</taxon>
    </lineage>
</organism>
<proteinExistence type="predicted"/>
<dbReference type="AlphaFoldDB" id="A0A2T0I3N4"/>